<evidence type="ECO:0000256" key="2">
    <source>
        <dbReference type="ARBA" id="ARBA00004225"/>
    </source>
</evidence>
<evidence type="ECO:0000256" key="4">
    <source>
        <dbReference type="ARBA" id="ARBA00021935"/>
    </source>
</evidence>
<dbReference type="PANTHER" id="PTHR45624:SF12">
    <property type="entry name" value="MITOCHONDRIAL ORNITHINE TRANSPORTER 1"/>
    <property type="match status" value="1"/>
</dbReference>
<dbReference type="InterPro" id="IPR023395">
    <property type="entry name" value="MCP_dom_sf"/>
</dbReference>
<dbReference type="GO" id="GO:1990575">
    <property type="term" value="P:mitochondrial L-ornithine transmembrane transport"/>
    <property type="evidence" value="ECO:0007669"/>
    <property type="project" value="TreeGrafter"/>
</dbReference>
<reference evidence="13 14" key="1">
    <citation type="submission" date="2020-03" db="EMBL/GenBank/DDBJ databases">
        <title>FDA dAtabase for Regulatory Grade micrObial Sequences (FDA-ARGOS): Supporting development and validation of Infectious Disease Dx tests.</title>
        <authorList>
            <person name="Campos J."/>
            <person name="Goldberg B."/>
            <person name="Tallon L."/>
            <person name="Sadzewicz L."/>
            <person name="Vavikolanu K."/>
            <person name="Mehta A."/>
            <person name="Aluvathingal J."/>
            <person name="Nadendla S."/>
            <person name="Nandy P."/>
            <person name="Geyer C."/>
            <person name="Yan Y."/>
            <person name="Sichtig H."/>
        </authorList>
    </citation>
    <scope>NUCLEOTIDE SEQUENCE [LARGE SCALE GENOMIC DNA]</scope>
    <source>
        <strain evidence="13 14">FDAARGOS_656</strain>
    </source>
</reference>
<dbReference type="Proteomes" id="UP000536275">
    <property type="component" value="Unassembled WGS sequence"/>
</dbReference>
<dbReference type="SUPFAM" id="SSF103506">
    <property type="entry name" value="Mitochondrial carrier"/>
    <property type="match status" value="1"/>
</dbReference>
<evidence type="ECO:0000256" key="10">
    <source>
        <dbReference type="ARBA" id="ARBA00023136"/>
    </source>
</evidence>
<protein>
    <recommendedName>
        <fullName evidence="4">Mitochondrial thiamine pyrophosphate carrier 1</fullName>
    </recommendedName>
</protein>
<evidence type="ECO:0000313" key="14">
    <source>
        <dbReference type="Proteomes" id="UP000536275"/>
    </source>
</evidence>
<dbReference type="PANTHER" id="PTHR45624">
    <property type="entry name" value="MITOCHONDRIAL BASIC AMINO ACIDS TRANSPORTER-RELATED"/>
    <property type="match status" value="1"/>
</dbReference>
<comment type="caution">
    <text evidence="13">The sequence shown here is derived from an EMBL/GenBank/DDBJ whole genome shotgun (WGS) entry which is preliminary data.</text>
</comment>
<name>A0A8H6BUW5_CANAX</name>
<dbReference type="AlphaFoldDB" id="A0A8H6BUW5"/>
<organism evidence="13 14">
    <name type="scientific">Candida albicans</name>
    <name type="common">Yeast</name>
    <dbReference type="NCBI Taxonomy" id="5476"/>
    <lineage>
        <taxon>Eukaryota</taxon>
        <taxon>Fungi</taxon>
        <taxon>Dikarya</taxon>
        <taxon>Ascomycota</taxon>
        <taxon>Saccharomycotina</taxon>
        <taxon>Pichiomycetes</taxon>
        <taxon>Debaryomycetaceae</taxon>
        <taxon>Candida/Lodderomyces clade</taxon>
        <taxon>Candida</taxon>
    </lineage>
</organism>
<evidence type="ECO:0000256" key="7">
    <source>
        <dbReference type="ARBA" id="ARBA00022737"/>
    </source>
</evidence>
<evidence type="ECO:0000256" key="5">
    <source>
        <dbReference type="ARBA" id="ARBA00022448"/>
    </source>
</evidence>
<dbReference type="EMBL" id="JABWAD010000061">
    <property type="protein sequence ID" value="KAF6062837.1"/>
    <property type="molecule type" value="Genomic_DNA"/>
</dbReference>
<keyword evidence="9" id="KW-0496">Mitochondrion</keyword>
<evidence type="ECO:0000313" key="13">
    <source>
        <dbReference type="EMBL" id="KAF6062837.1"/>
    </source>
</evidence>
<feature type="repeat" description="Solcar" evidence="11">
    <location>
        <begin position="180"/>
        <end position="269"/>
    </location>
</feature>
<dbReference type="GO" id="GO:0031966">
    <property type="term" value="C:mitochondrial membrane"/>
    <property type="evidence" value="ECO:0007669"/>
    <property type="project" value="UniProtKB-SubCell"/>
</dbReference>
<keyword evidence="8" id="KW-1133">Transmembrane helix</keyword>
<evidence type="ECO:0000256" key="8">
    <source>
        <dbReference type="ARBA" id="ARBA00022989"/>
    </source>
</evidence>
<evidence type="ECO:0000256" key="1">
    <source>
        <dbReference type="ARBA" id="ARBA00002238"/>
    </source>
</evidence>
<comment type="similarity">
    <text evidence="3 12">Belongs to the mitochondrial carrier (TC 2.A.29) family.</text>
</comment>
<comment type="function">
    <text evidence="1">Mitochondrial transporter that mediates uptake of thiamine pyrophosphate (ThPP) into mitochondria.</text>
</comment>
<gene>
    <name evidence="13" type="ORF">FOB64_005879</name>
</gene>
<dbReference type="Gene3D" id="1.50.40.10">
    <property type="entry name" value="Mitochondrial carrier domain"/>
    <property type="match status" value="2"/>
</dbReference>
<accession>A0A8H6BUW5</accession>
<keyword evidence="5 12" id="KW-0813">Transport</keyword>
<evidence type="ECO:0000256" key="3">
    <source>
        <dbReference type="ARBA" id="ARBA00006375"/>
    </source>
</evidence>
<evidence type="ECO:0000256" key="6">
    <source>
        <dbReference type="ARBA" id="ARBA00022692"/>
    </source>
</evidence>
<evidence type="ECO:0000256" key="11">
    <source>
        <dbReference type="PROSITE-ProRule" id="PRU00282"/>
    </source>
</evidence>
<dbReference type="Pfam" id="PF00153">
    <property type="entry name" value="Mito_carr"/>
    <property type="match status" value="2"/>
</dbReference>
<keyword evidence="10 11" id="KW-0472">Membrane</keyword>
<keyword evidence="7" id="KW-0677">Repeat</keyword>
<dbReference type="PROSITE" id="PS50920">
    <property type="entry name" value="SOLCAR"/>
    <property type="match status" value="1"/>
</dbReference>
<evidence type="ECO:0000256" key="12">
    <source>
        <dbReference type="RuleBase" id="RU000488"/>
    </source>
</evidence>
<sequence length="271" mass="29339">MSNAETVLDTEITKSVDNSLTRKLKDIAAGFVGGATQVLIGQPADLVIKNVIKNEGILAFYKGTLPPLFGVGVCVSLQFYGFHETKRQILQYTGQPSLNLWPQTYIAGAMAGVVNTPVTAPVEQLRILSQSSGKPVPCVKLGFGITLIREIQAYGVWFLTYETLIQKIIDLQHYKSRDQISTPELLASGAIAGNALWLSSYPLDVIKSNVQSDGFGKDSKFGGSSLKALRYIYSHHGLTGFWRGIVPCLLRAVPCSAGTFASVELALRLMG</sequence>
<keyword evidence="6 11" id="KW-0812">Transmembrane</keyword>
<proteinExistence type="inferred from homology"/>
<dbReference type="InterPro" id="IPR050567">
    <property type="entry name" value="Mitochondrial_Carrier"/>
</dbReference>
<dbReference type="InterPro" id="IPR018108">
    <property type="entry name" value="MCP_transmembrane"/>
</dbReference>
<evidence type="ECO:0000256" key="9">
    <source>
        <dbReference type="ARBA" id="ARBA00023128"/>
    </source>
</evidence>
<dbReference type="GO" id="GO:0000064">
    <property type="term" value="F:L-ornithine transmembrane transporter activity"/>
    <property type="evidence" value="ECO:0007669"/>
    <property type="project" value="TreeGrafter"/>
</dbReference>
<comment type="subcellular location">
    <subcellularLocation>
        <location evidence="2">Mitochondrion membrane</location>
        <topology evidence="2">Multi-pass membrane protein</topology>
    </subcellularLocation>
</comment>